<proteinExistence type="predicted"/>
<evidence type="ECO:0000313" key="3">
    <source>
        <dbReference type="Proteomes" id="UP000886689"/>
    </source>
</evidence>
<dbReference type="Pfam" id="PF07045">
    <property type="entry name" value="DUF1330"/>
    <property type="match status" value="1"/>
</dbReference>
<organism evidence="2 3">
    <name type="scientific">Candidatus Proximibacter danicus</name>
    <dbReference type="NCBI Taxonomy" id="2954365"/>
    <lineage>
        <taxon>Bacteria</taxon>
        <taxon>Pseudomonadati</taxon>
        <taxon>Pseudomonadota</taxon>
        <taxon>Betaproteobacteria</taxon>
        <taxon>Candidatus Proximibacter</taxon>
    </lineage>
</organism>
<dbReference type="PANTHER" id="PTHR41521:SF4">
    <property type="entry name" value="BLR0684 PROTEIN"/>
    <property type="match status" value="1"/>
</dbReference>
<evidence type="ECO:0000259" key="1">
    <source>
        <dbReference type="Pfam" id="PF07045"/>
    </source>
</evidence>
<comment type="caution">
    <text evidence="2">The sequence shown here is derived from an EMBL/GenBank/DDBJ whole genome shotgun (WGS) entry which is preliminary data.</text>
</comment>
<dbReference type="Proteomes" id="UP000886689">
    <property type="component" value="Unassembled WGS sequence"/>
</dbReference>
<accession>A0A9D7K0W3</accession>
<evidence type="ECO:0000313" key="2">
    <source>
        <dbReference type="EMBL" id="MBK8524374.1"/>
    </source>
</evidence>
<dbReference type="InterPro" id="IPR010753">
    <property type="entry name" value="DUF1330"/>
</dbReference>
<feature type="domain" description="DUF1330" evidence="1">
    <location>
        <begin position="4"/>
        <end position="97"/>
    </location>
</feature>
<dbReference type="InterPro" id="IPR011008">
    <property type="entry name" value="Dimeric_a/b-barrel"/>
</dbReference>
<name>A0A9D7K0W3_9PROT</name>
<protein>
    <submittedName>
        <fullName evidence="2">DUF1330 domain-containing protein</fullName>
    </submittedName>
</protein>
<gene>
    <name evidence="2" type="ORF">IPL58_09785</name>
</gene>
<sequence length="98" mass="10659">MSAKGYLVVESKVTDPAAYEKYKSLAAAAIAQYGGRYLVRGGKAEILEGPWSAPQRLVIVEFDTPELAKQFYDSPEYRAAREARAGAADMNMLVAEGI</sequence>
<reference evidence="2" key="1">
    <citation type="submission" date="2020-10" db="EMBL/GenBank/DDBJ databases">
        <title>Connecting structure to function with the recovery of over 1000 high-quality activated sludge metagenome-assembled genomes encoding full-length rRNA genes using long-read sequencing.</title>
        <authorList>
            <person name="Singleton C.M."/>
            <person name="Petriglieri F."/>
            <person name="Kristensen J.M."/>
            <person name="Kirkegaard R.H."/>
            <person name="Michaelsen T.Y."/>
            <person name="Andersen M.H."/>
            <person name="Karst S.M."/>
            <person name="Dueholm M.S."/>
            <person name="Nielsen P.H."/>
            <person name="Albertsen M."/>
        </authorList>
    </citation>
    <scope>NUCLEOTIDE SEQUENCE</scope>
    <source>
        <strain evidence="2">Hirt_18-Q3-R61-65_BATAC.395</strain>
    </source>
</reference>
<dbReference type="SUPFAM" id="SSF54909">
    <property type="entry name" value="Dimeric alpha+beta barrel"/>
    <property type="match status" value="1"/>
</dbReference>
<dbReference type="EMBL" id="JADJUC010000008">
    <property type="protein sequence ID" value="MBK8524374.1"/>
    <property type="molecule type" value="Genomic_DNA"/>
</dbReference>
<dbReference type="AlphaFoldDB" id="A0A9D7K0W3"/>
<dbReference type="Gene3D" id="3.30.70.100">
    <property type="match status" value="1"/>
</dbReference>
<dbReference type="PANTHER" id="PTHR41521">
    <property type="match status" value="1"/>
</dbReference>